<sequence>MALGLFFLQKQAGGFHHIIGSAFAPLNHGGIFLGIYRDLAAVHNQFAVDGFHRALKLAMNRIVLNHVHHIIQIDKRVVYADNLKCLRAGNRSTENETADTAKTINTNFDSHIRYLHFFILTLFYLLFANLSISLSKN</sequence>
<proteinExistence type="predicted"/>
<comment type="caution">
    <text evidence="2">The sequence shown here is derived from an EMBL/GenBank/DDBJ whole genome shotgun (WGS) entry which is preliminary data.</text>
</comment>
<accession>A0A645J297</accession>
<name>A0A645J297_9ZZZZ</name>
<keyword evidence="1" id="KW-0812">Transmembrane</keyword>
<keyword evidence="1" id="KW-0472">Membrane</keyword>
<organism evidence="2">
    <name type="scientific">bioreactor metagenome</name>
    <dbReference type="NCBI Taxonomy" id="1076179"/>
    <lineage>
        <taxon>unclassified sequences</taxon>
        <taxon>metagenomes</taxon>
        <taxon>ecological metagenomes</taxon>
    </lineage>
</organism>
<evidence type="ECO:0000256" key="1">
    <source>
        <dbReference type="SAM" id="Phobius"/>
    </source>
</evidence>
<dbReference type="AlphaFoldDB" id="A0A645J297"/>
<gene>
    <name evidence="2" type="ORF">SDC9_205405</name>
</gene>
<protein>
    <submittedName>
        <fullName evidence="2">Uncharacterized protein</fullName>
    </submittedName>
</protein>
<evidence type="ECO:0000313" key="2">
    <source>
        <dbReference type="EMBL" id="MPN57711.1"/>
    </source>
</evidence>
<dbReference type="EMBL" id="VSSQ01129578">
    <property type="protein sequence ID" value="MPN57711.1"/>
    <property type="molecule type" value="Genomic_DNA"/>
</dbReference>
<feature type="transmembrane region" description="Helical" evidence="1">
    <location>
        <begin position="114"/>
        <end position="134"/>
    </location>
</feature>
<keyword evidence="1" id="KW-1133">Transmembrane helix</keyword>
<reference evidence="2" key="1">
    <citation type="submission" date="2019-08" db="EMBL/GenBank/DDBJ databases">
        <authorList>
            <person name="Kucharzyk K."/>
            <person name="Murdoch R.W."/>
            <person name="Higgins S."/>
            <person name="Loffler F."/>
        </authorList>
    </citation>
    <scope>NUCLEOTIDE SEQUENCE</scope>
</reference>